<dbReference type="EMBL" id="JABBNU010000011">
    <property type="protein sequence ID" value="NMM50114.1"/>
    <property type="molecule type" value="Genomic_DNA"/>
</dbReference>
<feature type="transmembrane region" description="Helical" evidence="6">
    <location>
        <begin position="391"/>
        <end position="417"/>
    </location>
</feature>
<keyword evidence="5 6" id="KW-0472">Membrane</keyword>
<keyword evidence="3 6" id="KW-0812">Transmembrane</keyword>
<dbReference type="AlphaFoldDB" id="A0A848J6N2"/>
<dbReference type="InterPro" id="IPR025857">
    <property type="entry name" value="MacB_PCD"/>
</dbReference>
<dbReference type="Pfam" id="PF12704">
    <property type="entry name" value="MacB_PCD"/>
    <property type="match status" value="1"/>
</dbReference>
<evidence type="ECO:0000256" key="1">
    <source>
        <dbReference type="ARBA" id="ARBA00004651"/>
    </source>
</evidence>
<dbReference type="RefSeq" id="WP_169684363.1">
    <property type="nucleotide sequence ID" value="NZ_JABBNU010000011.1"/>
</dbReference>
<keyword evidence="10" id="KW-1185">Reference proteome</keyword>
<protein>
    <submittedName>
        <fullName evidence="9">FtsX-like permease family protein</fullName>
    </submittedName>
</protein>
<dbReference type="InterPro" id="IPR050250">
    <property type="entry name" value="Macrolide_Exporter_MacB"/>
</dbReference>
<feature type="transmembrane region" description="Helical" evidence="6">
    <location>
        <begin position="437"/>
        <end position="460"/>
    </location>
</feature>
<feature type="transmembrane region" description="Helical" evidence="6">
    <location>
        <begin position="682"/>
        <end position="705"/>
    </location>
</feature>
<evidence type="ECO:0000259" key="7">
    <source>
        <dbReference type="Pfam" id="PF02687"/>
    </source>
</evidence>
<feature type="transmembrane region" description="Helical" evidence="6">
    <location>
        <begin position="343"/>
        <end position="371"/>
    </location>
</feature>
<proteinExistence type="predicted"/>
<reference evidence="9 10" key="1">
    <citation type="submission" date="2020-04" db="EMBL/GenBank/DDBJ databases">
        <title>Flammeovirgaceae bacterium KN852 isolated from deep sea.</title>
        <authorList>
            <person name="Zhang D.-C."/>
        </authorList>
    </citation>
    <scope>NUCLEOTIDE SEQUENCE [LARGE SCALE GENOMIC DNA]</scope>
    <source>
        <strain evidence="9 10">KN852</strain>
    </source>
</reference>
<feature type="transmembrane region" description="Helical" evidence="6">
    <location>
        <begin position="23"/>
        <end position="43"/>
    </location>
</feature>
<dbReference type="PANTHER" id="PTHR30572:SF18">
    <property type="entry name" value="ABC-TYPE MACROLIDE FAMILY EXPORT SYSTEM PERMEASE COMPONENT 2"/>
    <property type="match status" value="1"/>
</dbReference>
<dbReference type="Pfam" id="PF02687">
    <property type="entry name" value="FtsX"/>
    <property type="match status" value="2"/>
</dbReference>
<evidence type="ECO:0000256" key="5">
    <source>
        <dbReference type="ARBA" id="ARBA00023136"/>
    </source>
</evidence>
<gene>
    <name evidence="9" type="ORF">HH304_17025</name>
</gene>
<evidence type="ECO:0000259" key="8">
    <source>
        <dbReference type="Pfam" id="PF12704"/>
    </source>
</evidence>
<feature type="transmembrane region" description="Helical" evidence="6">
    <location>
        <begin position="726"/>
        <end position="746"/>
    </location>
</feature>
<feature type="domain" description="ABC3 transporter permease C-terminal" evidence="7">
    <location>
        <begin position="685"/>
        <end position="798"/>
    </location>
</feature>
<feature type="domain" description="ABC3 transporter permease C-terminal" evidence="7">
    <location>
        <begin position="301"/>
        <end position="416"/>
    </location>
</feature>
<comment type="subcellular location">
    <subcellularLocation>
        <location evidence="1">Cell membrane</location>
        <topology evidence="1">Multi-pass membrane protein</topology>
    </subcellularLocation>
</comment>
<dbReference type="Proteomes" id="UP000559010">
    <property type="component" value="Unassembled WGS sequence"/>
</dbReference>
<feature type="transmembrane region" description="Helical" evidence="6">
    <location>
        <begin position="766"/>
        <end position="788"/>
    </location>
</feature>
<accession>A0A848J6N2</accession>
<keyword evidence="4 6" id="KW-1133">Transmembrane helix</keyword>
<comment type="caution">
    <text evidence="9">The sequence shown here is derived from an EMBL/GenBank/DDBJ whole genome shotgun (WGS) entry which is preliminary data.</text>
</comment>
<keyword evidence="2" id="KW-1003">Cell membrane</keyword>
<dbReference type="GO" id="GO:0005886">
    <property type="term" value="C:plasma membrane"/>
    <property type="evidence" value="ECO:0007669"/>
    <property type="project" value="UniProtKB-SubCell"/>
</dbReference>
<organism evidence="9 10">
    <name type="scientific">Marinigracilibium pacificum</name>
    <dbReference type="NCBI Taxonomy" id="2729599"/>
    <lineage>
        <taxon>Bacteria</taxon>
        <taxon>Pseudomonadati</taxon>
        <taxon>Bacteroidota</taxon>
        <taxon>Cytophagia</taxon>
        <taxon>Cytophagales</taxon>
        <taxon>Flammeovirgaceae</taxon>
        <taxon>Marinigracilibium</taxon>
    </lineage>
</organism>
<evidence type="ECO:0000256" key="6">
    <source>
        <dbReference type="SAM" id="Phobius"/>
    </source>
</evidence>
<dbReference type="GO" id="GO:0022857">
    <property type="term" value="F:transmembrane transporter activity"/>
    <property type="evidence" value="ECO:0007669"/>
    <property type="project" value="TreeGrafter"/>
</dbReference>
<sequence length="805" mass="90657">MSVILNNIKTTTRALLKHRNNTIINLLGLSIGVAGALMLLVLYSHFSGYDKYHDDYQRIFRVNTHDNFRGELYYSMGVQAILPTSIENKIPEIENSVFFSGVYSADKLITIPKKGGNEEYFQLDGRENVAYTSGAFFEIFSREILRGGKKEKLLNSKNEAVISESIALKWFGSTDVIGNDFILDGHDTFVITGVMEDYRNDTGFPFDIFLSYITIKEEKEEPGWTSLYSDDTFYVKLKNSDRKATVDSQIAKILEDVIEEDPADAGDRNFYLQPLVETHTDKRFSNYNYRTISDGTLQSLIVISILLLLTACVNFINLSTAVANKRSKEVGVRKVLGSSRKSLVIRFLLETSIITLAALMIAYVIDILLLGKLNDFLEIKIDASVFLNGNFIVFLIFLWFVLTILAGLYPALLLSGFKPAITLKGRFNYKGSFSYNLRRILVGSQFFISQAFIICTIIMISQMSFFKNHDLGYNKSGIIVMDLPYQDIDKAEQFKNEALKYSGITNAALGMSSPGSGSVSSTGISVEGSDRSYNVQVKVGDKDYIDTYNFRIIEGEGLVRTDSANRFVVNETFLKETGYSNPSEIIGKMITVWGTEAPVTGVVKDFHAQSLKRKKEPIVMLVRPQHYYHIGFKVAGGNIPGSVEHLKKVYKSIYPKYTFDYNFLDDYLNVTFYADDERLTTIFSIFSGVAIFIGCLGLFGLISYMAEQKMKEISIRKVLGASENQLMWVFSGEFLKLLLISSLISFPVSYLVMNRYLEEYVYKITISPMFFVAGLIVTALIAFGAIAFRSYKTTRANPVVALKDE</sequence>
<evidence type="ECO:0000313" key="9">
    <source>
        <dbReference type="EMBL" id="NMM50114.1"/>
    </source>
</evidence>
<evidence type="ECO:0000313" key="10">
    <source>
        <dbReference type="Proteomes" id="UP000559010"/>
    </source>
</evidence>
<feature type="domain" description="MacB-like periplasmic core" evidence="8">
    <location>
        <begin position="22"/>
        <end position="252"/>
    </location>
</feature>
<name>A0A848J6N2_9BACT</name>
<feature type="transmembrane region" description="Helical" evidence="6">
    <location>
        <begin position="300"/>
        <end position="322"/>
    </location>
</feature>
<evidence type="ECO:0000256" key="2">
    <source>
        <dbReference type="ARBA" id="ARBA00022475"/>
    </source>
</evidence>
<evidence type="ECO:0000256" key="3">
    <source>
        <dbReference type="ARBA" id="ARBA00022692"/>
    </source>
</evidence>
<dbReference type="PANTHER" id="PTHR30572">
    <property type="entry name" value="MEMBRANE COMPONENT OF TRANSPORTER-RELATED"/>
    <property type="match status" value="1"/>
</dbReference>
<evidence type="ECO:0000256" key="4">
    <source>
        <dbReference type="ARBA" id="ARBA00022989"/>
    </source>
</evidence>
<dbReference type="InterPro" id="IPR003838">
    <property type="entry name" value="ABC3_permease_C"/>
</dbReference>